<accession>A0A6L6X8X9</accession>
<evidence type="ECO:0000313" key="2">
    <source>
        <dbReference type="Proteomes" id="UP000483802"/>
    </source>
</evidence>
<comment type="caution">
    <text evidence="1">The sequence shown here is derived from an EMBL/GenBank/DDBJ whole genome shotgun (WGS) entry which is preliminary data.</text>
</comment>
<dbReference type="AlphaFoldDB" id="A0A6L6X8X9"/>
<dbReference type="EMBL" id="WPNZ01000031">
    <property type="protein sequence ID" value="MVO90304.1"/>
    <property type="molecule type" value="Genomic_DNA"/>
</dbReference>
<sequence length="129" mass="13776">MTDPSTYPVRLAEDIASLIETLHEHLCQATRAEAGEILGTVLDPEDGVLSRLTDLLGTGSRFAQNQAHNGMLPPEVCLAMGRTVNELNSVGEDLAEPVDSFKKVAAQPSATHAFPPKPAASAMVVRRSR</sequence>
<evidence type="ECO:0000313" key="1">
    <source>
        <dbReference type="EMBL" id="MVO90304.1"/>
    </source>
</evidence>
<proteinExistence type="predicted"/>
<name>A0A6L6X8X9_9ACTN</name>
<organism evidence="1 2">
    <name type="scientific">Streptomyces typhae</name>
    <dbReference type="NCBI Taxonomy" id="2681492"/>
    <lineage>
        <taxon>Bacteria</taxon>
        <taxon>Bacillati</taxon>
        <taxon>Actinomycetota</taxon>
        <taxon>Actinomycetes</taxon>
        <taxon>Kitasatosporales</taxon>
        <taxon>Streptomycetaceae</taxon>
        <taxon>Streptomyces</taxon>
    </lineage>
</organism>
<gene>
    <name evidence="1" type="ORF">GPA10_37535</name>
</gene>
<keyword evidence="2" id="KW-1185">Reference proteome</keyword>
<dbReference type="RefSeq" id="WP_157169310.1">
    <property type="nucleotide sequence ID" value="NZ_WPNZ01000031.1"/>
</dbReference>
<reference evidence="1 2" key="1">
    <citation type="submission" date="2019-11" db="EMBL/GenBank/DDBJ databases">
        <title>Streptomyces typhae sp. nov., a novel endophytic actinomycete isolated from the root of cattail pollen (Typha angustifolia L.).</title>
        <authorList>
            <person name="Peng C."/>
        </authorList>
    </citation>
    <scope>NUCLEOTIDE SEQUENCE [LARGE SCALE GENOMIC DNA]</scope>
    <source>
        <strain evidence="2">p1417</strain>
    </source>
</reference>
<protein>
    <submittedName>
        <fullName evidence="1">Uncharacterized protein</fullName>
    </submittedName>
</protein>
<dbReference type="Proteomes" id="UP000483802">
    <property type="component" value="Unassembled WGS sequence"/>
</dbReference>